<keyword evidence="3" id="KW-0012">Acyltransferase</keyword>
<sequence length="250" mass="28305">MASTTNKRYPHPLQVHPKTGEPYLRLPAPNDNIIITPSRVTDVDATIAILNDVRVAMNLSGPPYPYLHEHAVSWIDMQIAEQRKVIEEMDRAAGDFEQTKYFENCPVQCIREVKEGDEEVFIGNVKISRSNFLPVRDKEEANRLQKENSARPVGDPDIEWFFGDYLAPSHHGKGIMSAAIKAVMDWAVPMMNVHHINVTANADNAASLRVFEKNGYTHLETIEDFGKQVESKGGRTYSLAVMEWRKEGKE</sequence>
<evidence type="ECO:0000313" key="4">
    <source>
        <dbReference type="Proteomes" id="UP000053477"/>
    </source>
</evidence>
<dbReference type="Proteomes" id="UP000053477">
    <property type="component" value="Unassembled WGS sequence"/>
</dbReference>
<dbReference type="InterPro" id="IPR016181">
    <property type="entry name" value="Acyl_CoA_acyltransferase"/>
</dbReference>
<evidence type="ECO:0000313" key="3">
    <source>
        <dbReference type="EMBL" id="KLO16500.1"/>
    </source>
</evidence>
<dbReference type="Gene3D" id="3.40.630.30">
    <property type="match status" value="1"/>
</dbReference>
<keyword evidence="4" id="KW-1185">Reference proteome</keyword>
<dbReference type="OrthoDB" id="630895at2759"/>
<dbReference type="EMBL" id="KQ085915">
    <property type="protein sequence ID" value="KLO16500.1"/>
    <property type="molecule type" value="Genomic_DNA"/>
</dbReference>
<protein>
    <submittedName>
        <fullName evidence="3">Acyl-CoA N-acyltransferase</fullName>
    </submittedName>
</protein>
<dbReference type="PANTHER" id="PTHR43328:SF1">
    <property type="entry name" value="N-ACETYLTRANSFERASE DOMAIN-CONTAINING PROTEIN"/>
    <property type="match status" value="1"/>
</dbReference>
<reference evidence="3 4" key="1">
    <citation type="submission" date="2015-04" db="EMBL/GenBank/DDBJ databases">
        <title>Complete genome sequence of Schizopora paradoxa KUC8140, a cosmopolitan wood degrader in East Asia.</title>
        <authorList>
            <consortium name="DOE Joint Genome Institute"/>
            <person name="Min B."/>
            <person name="Park H."/>
            <person name="Jang Y."/>
            <person name="Kim J.-J."/>
            <person name="Kim K.H."/>
            <person name="Pangilinan J."/>
            <person name="Lipzen A."/>
            <person name="Riley R."/>
            <person name="Grigoriev I.V."/>
            <person name="Spatafora J.W."/>
            <person name="Choi I.-G."/>
        </authorList>
    </citation>
    <scope>NUCLEOTIDE SEQUENCE [LARGE SCALE GENOMIC DNA]</scope>
    <source>
        <strain evidence="3 4">KUC8140</strain>
    </source>
</reference>
<dbReference type="PANTHER" id="PTHR43328">
    <property type="entry name" value="ACETYLTRANSFERASE-RELATED"/>
    <property type="match status" value="1"/>
</dbReference>
<dbReference type="InterPro" id="IPR000182">
    <property type="entry name" value="GNAT_dom"/>
</dbReference>
<proteinExistence type="predicted"/>
<dbReference type="SUPFAM" id="SSF55729">
    <property type="entry name" value="Acyl-CoA N-acyltransferases (Nat)"/>
    <property type="match status" value="1"/>
</dbReference>
<dbReference type="STRING" id="27342.A0A0H2RWV2"/>
<accession>A0A0H2RWV2</accession>
<keyword evidence="3" id="KW-0808">Transferase</keyword>
<name>A0A0H2RWV2_9AGAM</name>
<organism evidence="3 4">
    <name type="scientific">Schizopora paradoxa</name>
    <dbReference type="NCBI Taxonomy" id="27342"/>
    <lineage>
        <taxon>Eukaryota</taxon>
        <taxon>Fungi</taxon>
        <taxon>Dikarya</taxon>
        <taxon>Basidiomycota</taxon>
        <taxon>Agaricomycotina</taxon>
        <taxon>Agaricomycetes</taxon>
        <taxon>Hymenochaetales</taxon>
        <taxon>Schizoporaceae</taxon>
        <taxon>Schizopora</taxon>
    </lineage>
</organism>
<feature type="domain" description="N-acetyltransferase" evidence="2">
    <location>
        <begin position="33"/>
        <end position="217"/>
    </location>
</feature>
<feature type="region of interest" description="Disordered" evidence="1">
    <location>
        <begin position="1"/>
        <end position="20"/>
    </location>
</feature>
<dbReference type="Pfam" id="PF13302">
    <property type="entry name" value="Acetyltransf_3"/>
    <property type="match status" value="1"/>
</dbReference>
<evidence type="ECO:0000256" key="1">
    <source>
        <dbReference type="SAM" id="MobiDB-lite"/>
    </source>
</evidence>
<evidence type="ECO:0000259" key="2">
    <source>
        <dbReference type="Pfam" id="PF13302"/>
    </source>
</evidence>
<dbReference type="AlphaFoldDB" id="A0A0H2RWV2"/>
<dbReference type="InParanoid" id="A0A0H2RWV2"/>
<gene>
    <name evidence="3" type="ORF">SCHPADRAFT_901461</name>
</gene>
<dbReference type="GO" id="GO:0016747">
    <property type="term" value="F:acyltransferase activity, transferring groups other than amino-acyl groups"/>
    <property type="evidence" value="ECO:0007669"/>
    <property type="project" value="InterPro"/>
</dbReference>